<evidence type="ECO:0000313" key="3">
    <source>
        <dbReference type="Proteomes" id="UP001215598"/>
    </source>
</evidence>
<protein>
    <submittedName>
        <fullName evidence="2">Uncharacterized protein</fullName>
    </submittedName>
</protein>
<evidence type="ECO:0000256" key="1">
    <source>
        <dbReference type="SAM" id="MobiDB-lite"/>
    </source>
</evidence>
<dbReference type="Proteomes" id="UP001215598">
    <property type="component" value="Unassembled WGS sequence"/>
</dbReference>
<feature type="compositionally biased region" description="Pro residues" evidence="1">
    <location>
        <begin position="351"/>
        <end position="361"/>
    </location>
</feature>
<keyword evidence="3" id="KW-1185">Reference proteome</keyword>
<organism evidence="2 3">
    <name type="scientific">Mycena metata</name>
    <dbReference type="NCBI Taxonomy" id="1033252"/>
    <lineage>
        <taxon>Eukaryota</taxon>
        <taxon>Fungi</taxon>
        <taxon>Dikarya</taxon>
        <taxon>Basidiomycota</taxon>
        <taxon>Agaricomycotina</taxon>
        <taxon>Agaricomycetes</taxon>
        <taxon>Agaricomycetidae</taxon>
        <taxon>Agaricales</taxon>
        <taxon>Marasmiineae</taxon>
        <taxon>Mycenaceae</taxon>
        <taxon>Mycena</taxon>
    </lineage>
</organism>
<dbReference type="EMBL" id="JARKIB010000050">
    <property type="protein sequence ID" value="KAJ7755228.1"/>
    <property type="molecule type" value="Genomic_DNA"/>
</dbReference>
<sequence>MSGNPAAPQSRPDFSGLSDPVAIEALFDALDLGAFFLEFESRTTSSGTGPFSRLIHPMIVAGITEDNLSRRIENYLHTTHANNLPVTFHVVIREADDQFEVLLFRGNDGGVGVHWIQGNRARAAMAPLPSDIPRGLPTPGPTSPNVASEMLRFWEDVLRGLDFTAYFNSTWGQSPSATINITNPAHEDEALARINGALAAVQRGALLPPNETIYPVSIQRADGTPFFRPTDWDVPLLETAAVPGAAVNQSPRSVPVAVVNNSPRSSLSHTMVSVSPRPEGRSGSNAGSGLGDGRDGLMPPAPNIPSFMPRPNPRNSGRRPNILPKPNFGFTNGPTAGHPPPAMHQWSPVFPNQPPRPPLAPWPSTTRLTRLPNQFLVPQVPVMPQFRTVQVPFLPAHEWGTLYGPVRPWQVPRRTPYASPPTPYRFSVY</sequence>
<name>A0AAD7J3T7_9AGAR</name>
<feature type="region of interest" description="Disordered" evidence="1">
    <location>
        <begin position="259"/>
        <end position="365"/>
    </location>
</feature>
<dbReference type="AlphaFoldDB" id="A0AAD7J3T7"/>
<comment type="caution">
    <text evidence="2">The sequence shown here is derived from an EMBL/GenBank/DDBJ whole genome shotgun (WGS) entry which is preliminary data.</text>
</comment>
<accession>A0AAD7J3T7</accession>
<feature type="compositionally biased region" description="Polar residues" evidence="1">
    <location>
        <begin position="259"/>
        <end position="273"/>
    </location>
</feature>
<feature type="compositionally biased region" description="Pro residues" evidence="1">
    <location>
        <begin position="299"/>
        <end position="312"/>
    </location>
</feature>
<reference evidence="2" key="1">
    <citation type="submission" date="2023-03" db="EMBL/GenBank/DDBJ databases">
        <title>Massive genome expansion in bonnet fungi (Mycena s.s.) driven by repeated elements and novel gene families across ecological guilds.</title>
        <authorList>
            <consortium name="Lawrence Berkeley National Laboratory"/>
            <person name="Harder C.B."/>
            <person name="Miyauchi S."/>
            <person name="Viragh M."/>
            <person name="Kuo A."/>
            <person name="Thoen E."/>
            <person name="Andreopoulos B."/>
            <person name="Lu D."/>
            <person name="Skrede I."/>
            <person name="Drula E."/>
            <person name="Henrissat B."/>
            <person name="Morin E."/>
            <person name="Kohler A."/>
            <person name="Barry K."/>
            <person name="LaButti K."/>
            <person name="Morin E."/>
            <person name="Salamov A."/>
            <person name="Lipzen A."/>
            <person name="Mereny Z."/>
            <person name="Hegedus B."/>
            <person name="Baldrian P."/>
            <person name="Stursova M."/>
            <person name="Weitz H."/>
            <person name="Taylor A."/>
            <person name="Grigoriev I.V."/>
            <person name="Nagy L.G."/>
            <person name="Martin F."/>
            <person name="Kauserud H."/>
        </authorList>
    </citation>
    <scope>NUCLEOTIDE SEQUENCE</scope>
    <source>
        <strain evidence="2">CBHHK182m</strain>
    </source>
</reference>
<evidence type="ECO:0000313" key="2">
    <source>
        <dbReference type="EMBL" id="KAJ7755228.1"/>
    </source>
</evidence>
<proteinExistence type="predicted"/>
<gene>
    <name evidence="2" type="ORF">B0H16DRAFT_1541471</name>
</gene>